<name>A0AAV5S469_MAUHU</name>
<gene>
    <name evidence="3" type="ORF">DAKH74_044520</name>
</gene>
<organism evidence="3 4">
    <name type="scientific">Maudiozyma humilis</name>
    <name type="common">Sour dough yeast</name>
    <name type="synonym">Kazachstania humilis</name>
    <dbReference type="NCBI Taxonomy" id="51915"/>
    <lineage>
        <taxon>Eukaryota</taxon>
        <taxon>Fungi</taxon>
        <taxon>Dikarya</taxon>
        <taxon>Ascomycota</taxon>
        <taxon>Saccharomycotina</taxon>
        <taxon>Saccharomycetes</taxon>
        <taxon>Saccharomycetales</taxon>
        <taxon>Saccharomycetaceae</taxon>
        <taxon>Maudiozyma</taxon>
    </lineage>
</organism>
<dbReference type="GO" id="GO:0010181">
    <property type="term" value="F:FMN binding"/>
    <property type="evidence" value="ECO:0007669"/>
    <property type="project" value="InterPro"/>
</dbReference>
<dbReference type="SUPFAM" id="SSF50475">
    <property type="entry name" value="FMN-binding split barrel"/>
    <property type="match status" value="1"/>
</dbReference>
<evidence type="ECO:0000256" key="1">
    <source>
        <dbReference type="SAM" id="MobiDB-lite"/>
    </source>
</evidence>
<dbReference type="PANTHER" id="PTHR28243">
    <property type="entry name" value="AGL049CP"/>
    <property type="match status" value="1"/>
</dbReference>
<feature type="domain" description="Pyridoxamine 5'-phosphate oxidase Alr4036 family FMN-binding" evidence="2">
    <location>
        <begin position="5"/>
        <end position="96"/>
    </location>
</feature>
<dbReference type="PANTHER" id="PTHR28243:SF1">
    <property type="entry name" value="PYRIDOXAMINE 5'-PHOSPHATE OXIDASE ALR4036 FAMILY FMN-BINDING DOMAIN-CONTAINING PROTEIN"/>
    <property type="match status" value="1"/>
</dbReference>
<dbReference type="InterPro" id="IPR024624">
    <property type="entry name" value="Pyridox_Oxase_Alr4036_FMN-bd"/>
</dbReference>
<keyword evidence="4" id="KW-1185">Reference proteome</keyword>
<dbReference type="Pfam" id="PF12766">
    <property type="entry name" value="Pyridox_oxase_2"/>
    <property type="match status" value="1"/>
</dbReference>
<dbReference type="InterPro" id="IPR012349">
    <property type="entry name" value="Split_barrel_FMN-bd"/>
</dbReference>
<reference evidence="3 4" key="1">
    <citation type="journal article" date="2023" name="Elife">
        <title>Identification of key yeast species and microbe-microbe interactions impacting larval growth of Drosophila in the wild.</title>
        <authorList>
            <person name="Mure A."/>
            <person name="Sugiura Y."/>
            <person name="Maeda R."/>
            <person name="Honda K."/>
            <person name="Sakurai N."/>
            <person name="Takahashi Y."/>
            <person name="Watada M."/>
            <person name="Katoh T."/>
            <person name="Gotoh A."/>
            <person name="Gotoh Y."/>
            <person name="Taniguchi I."/>
            <person name="Nakamura K."/>
            <person name="Hayashi T."/>
            <person name="Katayama T."/>
            <person name="Uemura T."/>
            <person name="Hattori Y."/>
        </authorList>
    </citation>
    <scope>NUCLEOTIDE SEQUENCE [LARGE SCALE GENOMIC DNA]</scope>
    <source>
        <strain evidence="3 4">KH-74</strain>
    </source>
</reference>
<dbReference type="Proteomes" id="UP001377567">
    <property type="component" value="Unassembled WGS sequence"/>
</dbReference>
<dbReference type="EMBL" id="BTGD01000016">
    <property type="protein sequence ID" value="GMM57836.1"/>
    <property type="molecule type" value="Genomic_DNA"/>
</dbReference>
<evidence type="ECO:0000313" key="3">
    <source>
        <dbReference type="EMBL" id="GMM57836.1"/>
    </source>
</evidence>
<dbReference type="Gene3D" id="2.30.110.10">
    <property type="entry name" value="Electron Transport, Fmn-binding Protein, Chain A"/>
    <property type="match status" value="1"/>
</dbReference>
<feature type="region of interest" description="Disordered" evidence="1">
    <location>
        <begin position="226"/>
        <end position="266"/>
    </location>
</feature>
<dbReference type="AlphaFoldDB" id="A0AAV5S469"/>
<evidence type="ECO:0000313" key="4">
    <source>
        <dbReference type="Proteomes" id="UP001377567"/>
    </source>
</evidence>
<feature type="compositionally biased region" description="Low complexity" evidence="1">
    <location>
        <begin position="235"/>
        <end position="244"/>
    </location>
</feature>
<accession>A0AAV5S469</accession>
<proteinExistence type="predicted"/>
<evidence type="ECO:0000259" key="2">
    <source>
        <dbReference type="Pfam" id="PF12766"/>
    </source>
</evidence>
<comment type="caution">
    <text evidence="3">The sequence shown here is derived from an EMBL/GenBank/DDBJ whole genome shotgun (WGS) entry which is preliminary data.</text>
</comment>
<protein>
    <recommendedName>
        <fullName evidence="2">Pyridoxamine 5'-phosphate oxidase Alr4036 family FMN-binding domain-containing protein</fullName>
    </recommendedName>
</protein>
<sequence>MTNQMAPWVPLLLQSLKNNPSPFTSLQFATVSSGLPSVRTVVLRGFLFDDKATNVLTFNTDLRSAKLQHQGPERHYEACFYFPGTQEQYRVRGQYLTLSLKGCESLDTAATALLREHSVHHGSTHALPSPQQLQEEVQRQWASLSRQNKAMYRRPAPGTALTDATRAQLDRIQRGVDGASPDAGLEHFGVVCLCVTAVDYLNLRGGSERTLFHHTREHRHRIRACHGHEQESDTASVDSASCIDCDSDSEPQDEPLPMWHDTDVCP</sequence>